<name>A0A449BC47_HAPAX</name>
<dbReference type="AlphaFoldDB" id="A0A449BC47"/>
<dbReference type="EMBL" id="LR215048">
    <property type="protein sequence ID" value="VEU80019.1"/>
    <property type="molecule type" value="Genomic_DNA"/>
</dbReference>
<dbReference type="STRING" id="1278311.GCA_000428705_01646"/>
<gene>
    <name evidence="2" type="ORF">NCTC10138_00372</name>
</gene>
<feature type="signal peptide" evidence="1">
    <location>
        <begin position="1"/>
        <end position="25"/>
    </location>
</feature>
<keyword evidence="1" id="KW-0732">Signal</keyword>
<organism evidence="2 3">
    <name type="scientific">Haploplasma axanthum</name>
    <name type="common">Acholeplasma axanthum</name>
    <dbReference type="NCBI Taxonomy" id="29552"/>
    <lineage>
        <taxon>Bacteria</taxon>
        <taxon>Bacillati</taxon>
        <taxon>Mycoplasmatota</taxon>
        <taxon>Mollicutes</taxon>
        <taxon>Acholeplasmatales</taxon>
        <taxon>Acholeplasmataceae</taxon>
        <taxon>Haploplasma</taxon>
    </lineage>
</organism>
<proteinExistence type="predicted"/>
<reference evidence="2 3" key="1">
    <citation type="submission" date="2019-01" db="EMBL/GenBank/DDBJ databases">
        <authorList>
            <consortium name="Pathogen Informatics"/>
        </authorList>
    </citation>
    <scope>NUCLEOTIDE SEQUENCE [LARGE SCALE GENOMIC DNA]</scope>
    <source>
        <strain evidence="2 3">NCTC10138</strain>
    </source>
</reference>
<evidence type="ECO:0008006" key="4">
    <source>
        <dbReference type="Google" id="ProtNLM"/>
    </source>
</evidence>
<accession>A0A449BC47</accession>
<dbReference type="PROSITE" id="PS51257">
    <property type="entry name" value="PROKAR_LIPOPROTEIN"/>
    <property type="match status" value="1"/>
</dbReference>
<evidence type="ECO:0000313" key="2">
    <source>
        <dbReference type="EMBL" id="VEU80019.1"/>
    </source>
</evidence>
<keyword evidence="3" id="KW-1185">Reference proteome</keyword>
<evidence type="ECO:0000256" key="1">
    <source>
        <dbReference type="SAM" id="SignalP"/>
    </source>
</evidence>
<sequence>MKKIISLLVFVVSLAILVGCSSSNVEMPTTNKKDQVELSQEELATKLENVEVSEEDVARITAKVRLDAKISDEKANAKLDFDAYIQANGNAKVSLSGNVTSSAMKLKGSGDIYSQNSSVYLNADLNMEMSGTTQSIKGKYKIPESGVTPSLPVEIPSPNIGELIKSSGIIEMTGSYEGLTFYEKDNDFRIKLEVTKDLLKNNAERVADLVSSFGGSLVTKEQLIEVLNEVDNIKFEFVIVIKDNKFVEAALNFNLKIKDDEIGNINLSMGLSIKFGEKMPSFPSFSEYKDFGFGF</sequence>
<dbReference type="Proteomes" id="UP000289841">
    <property type="component" value="Chromosome"/>
</dbReference>
<evidence type="ECO:0000313" key="3">
    <source>
        <dbReference type="Proteomes" id="UP000289841"/>
    </source>
</evidence>
<dbReference type="RefSeq" id="WP_026391044.1">
    <property type="nucleotide sequence ID" value="NZ_LR215048.1"/>
</dbReference>
<dbReference type="KEGG" id="aaxa:NCTC10138_00372"/>
<protein>
    <recommendedName>
        <fullName evidence="4">Lipoprotein</fullName>
    </recommendedName>
</protein>
<dbReference type="OrthoDB" id="10015580at2"/>
<feature type="chain" id="PRO_5019493921" description="Lipoprotein" evidence="1">
    <location>
        <begin position="26"/>
        <end position="295"/>
    </location>
</feature>